<dbReference type="GO" id="GO:0003677">
    <property type="term" value="F:DNA binding"/>
    <property type="evidence" value="ECO:0007669"/>
    <property type="project" value="InterPro"/>
</dbReference>
<dbReference type="GO" id="GO:0006352">
    <property type="term" value="P:DNA-templated transcription initiation"/>
    <property type="evidence" value="ECO:0007669"/>
    <property type="project" value="InterPro"/>
</dbReference>
<evidence type="ECO:0000259" key="6">
    <source>
        <dbReference type="Pfam" id="PF08281"/>
    </source>
</evidence>
<keyword evidence="2" id="KW-0805">Transcription regulation</keyword>
<protein>
    <submittedName>
        <fullName evidence="7">Sigma-70 family RNA polymerase sigma factor</fullName>
    </submittedName>
</protein>
<dbReference type="InterPro" id="IPR039425">
    <property type="entry name" value="RNA_pol_sigma-70-like"/>
</dbReference>
<dbReference type="Proteomes" id="UP000824159">
    <property type="component" value="Unassembled WGS sequence"/>
</dbReference>
<gene>
    <name evidence="7" type="ORF">IAD12_05740</name>
</gene>
<reference evidence="7" key="1">
    <citation type="submission" date="2020-10" db="EMBL/GenBank/DDBJ databases">
        <authorList>
            <person name="Gilroy R."/>
        </authorList>
    </citation>
    <scope>NUCLEOTIDE SEQUENCE</scope>
    <source>
        <strain evidence="7">CHK176-22527</strain>
    </source>
</reference>
<dbReference type="SUPFAM" id="SSF88659">
    <property type="entry name" value="Sigma3 and sigma4 domains of RNA polymerase sigma factors"/>
    <property type="match status" value="1"/>
</dbReference>
<dbReference type="InterPro" id="IPR036388">
    <property type="entry name" value="WH-like_DNA-bd_sf"/>
</dbReference>
<dbReference type="InterPro" id="IPR007627">
    <property type="entry name" value="RNA_pol_sigma70_r2"/>
</dbReference>
<evidence type="ECO:0000256" key="1">
    <source>
        <dbReference type="ARBA" id="ARBA00010641"/>
    </source>
</evidence>
<dbReference type="InterPro" id="IPR013325">
    <property type="entry name" value="RNA_pol_sigma_r2"/>
</dbReference>
<reference evidence="7" key="2">
    <citation type="journal article" date="2021" name="PeerJ">
        <title>Extensive microbial diversity within the chicken gut microbiome revealed by metagenomics and culture.</title>
        <authorList>
            <person name="Gilroy R."/>
            <person name="Ravi A."/>
            <person name="Getino M."/>
            <person name="Pursley I."/>
            <person name="Horton D.L."/>
            <person name="Alikhan N.F."/>
            <person name="Baker D."/>
            <person name="Gharbi K."/>
            <person name="Hall N."/>
            <person name="Watson M."/>
            <person name="Adriaenssens E.M."/>
            <person name="Foster-Nyarko E."/>
            <person name="Jarju S."/>
            <person name="Secka A."/>
            <person name="Antonio M."/>
            <person name="Oren A."/>
            <person name="Chaudhuri R.R."/>
            <person name="La Ragione R."/>
            <person name="Hildebrand F."/>
            <person name="Pallen M.J."/>
        </authorList>
    </citation>
    <scope>NUCLEOTIDE SEQUENCE</scope>
    <source>
        <strain evidence="7">CHK176-22527</strain>
    </source>
</reference>
<evidence type="ECO:0000256" key="3">
    <source>
        <dbReference type="ARBA" id="ARBA00023082"/>
    </source>
</evidence>
<name>A0A9D1HD87_9FIRM</name>
<dbReference type="InterPro" id="IPR013249">
    <property type="entry name" value="RNA_pol_sigma70_r4_t2"/>
</dbReference>
<dbReference type="Pfam" id="PF04542">
    <property type="entry name" value="Sigma70_r2"/>
    <property type="match status" value="1"/>
</dbReference>
<dbReference type="AlphaFoldDB" id="A0A9D1HD87"/>
<organism evidence="7 8">
    <name type="scientific">Candidatus Allocopromorpha excrementavium</name>
    <dbReference type="NCBI Taxonomy" id="2840741"/>
    <lineage>
        <taxon>Bacteria</taxon>
        <taxon>Bacillati</taxon>
        <taxon>Bacillota</taxon>
        <taxon>Clostridia</taxon>
        <taxon>Eubacteriales</taxon>
        <taxon>Eubacteriaceae</taxon>
        <taxon>Eubacteriaceae incertae sedis</taxon>
        <taxon>Candidatus Allocopromorpha</taxon>
    </lineage>
</organism>
<comment type="caution">
    <text evidence="7">The sequence shown here is derived from an EMBL/GenBank/DDBJ whole genome shotgun (WGS) entry which is preliminary data.</text>
</comment>
<dbReference type="Gene3D" id="1.10.1740.10">
    <property type="match status" value="1"/>
</dbReference>
<dbReference type="InterPro" id="IPR014284">
    <property type="entry name" value="RNA_pol_sigma-70_dom"/>
</dbReference>
<dbReference type="InterPro" id="IPR013324">
    <property type="entry name" value="RNA_pol_sigma_r3/r4-like"/>
</dbReference>
<dbReference type="SUPFAM" id="SSF88946">
    <property type="entry name" value="Sigma2 domain of RNA polymerase sigma factors"/>
    <property type="match status" value="1"/>
</dbReference>
<dbReference type="GO" id="GO:0016987">
    <property type="term" value="F:sigma factor activity"/>
    <property type="evidence" value="ECO:0007669"/>
    <property type="project" value="UniProtKB-KW"/>
</dbReference>
<keyword evidence="3" id="KW-0731">Sigma factor</keyword>
<keyword evidence="4" id="KW-0804">Transcription</keyword>
<dbReference type="Pfam" id="PF08281">
    <property type="entry name" value="Sigma70_r4_2"/>
    <property type="match status" value="1"/>
</dbReference>
<dbReference type="NCBIfam" id="TIGR02937">
    <property type="entry name" value="sigma70-ECF"/>
    <property type="match status" value="1"/>
</dbReference>
<accession>A0A9D1HD87</accession>
<comment type="similarity">
    <text evidence="1">Belongs to the sigma-70 factor family. ECF subfamily.</text>
</comment>
<evidence type="ECO:0000256" key="4">
    <source>
        <dbReference type="ARBA" id="ARBA00023163"/>
    </source>
</evidence>
<dbReference type="CDD" id="cd06171">
    <property type="entry name" value="Sigma70_r4"/>
    <property type="match status" value="1"/>
</dbReference>
<feature type="domain" description="RNA polymerase sigma factor 70 region 4 type 2" evidence="6">
    <location>
        <begin position="131"/>
        <end position="180"/>
    </location>
</feature>
<dbReference type="PANTHER" id="PTHR43133:SF51">
    <property type="entry name" value="RNA POLYMERASE SIGMA FACTOR"/>
    <property type="match status" value="1"/>
</dbReference>
<dbReference type="PANTHER" id="PTHR43133">
    <property type="entry name" value="RNA POLYMERASE ECF-TYPE SIGMA FACTO"/>
    <property type="match status" value="1"/>
</dbReference>
<dbReference type="Gene3D" id="1.10.10.10">
    <property type="entry name" value="Winged helix-like DNA-binding domain superfamily/Winged helix DNA-binding domain"/>
    <property type="match status" value="1"/>
</dbReference>
<evidence type="ECO:0000259" key="5">
    <source>
        <dbReference type="Pfam" id="PF04542"/>
    </source>
</evidence>
<feature type="domain" description="RNA polymerase sigma-70 region 2" evidence="5">
    <location>
        <begin position="25"/>
        <end position="92"/>
    </location>
</feature>
<dbReference type="EMBL" id="DVLX01000072">
    <property type="protein sequence ID" value="HIT99734.1"/>
    <property type="molecule type" value="Genomic_DNA"/>
</dbReference>
<evidence type="ECO:0000313" key="8">
    <source>
        <dbReference type="Proteomes" id="UP000824159"/>
    </source>
</evidence>
<evidence type="ECO:0000313" key="7">
    <source>
        <dbReference type="EMBL" id="HIT99734.1"/>
    </source>
</evidence>
<evidence type="ECO:0000256" key="2">
    <source>
        <dbReference type="ARBA" id="ARBA00023015"/>
    </source>
</evidence>
<proteinExistence type="inferred from homology"/>
<sequence>MEKKEFNPGWVIAAQKGDQGAFAELYRYSYRQVYLTIKCMIKSDEDTVMDLLQDTYIKSLENLLNLKEPSKYSAWVKAIARNVTLDYLKKKKPVLFSVDSDEKNNPIEEAEDQDKSNQPEAVMDDAEITRIFKEILDSLPDRQRTTVTMFYYLEMSIKEIAQALGIPEATVKTRLHNGRVSIKNKIEQVEKRENIKLHGIAPIGFFLFLLQKMDTMAMELDPAVLANITNISAGSSAAGSTAGKVAASAKAAGGAAGKGVVVKIISGITLVAVISGAAYGIYRLNGNSGDKDQTKPDAVTETAEQQDTNDNAMEAYRALLQGMDNGSSILLQYCHLIDLNKDGIDELAILSNDKEFSLYTYREGAAQLLTSIEMASVYVEDWEYYGITYDEYKERSSVDTDGMGIHVTYNSDETAVWVETTLQGDAGTDKEYIRVSYDGTKETEDTFDINMTGIADDGLNFEYEYLINGEPVDQDTFTEEFQEHTNAAYGKDDLGLFLQSDNNSDLPGTTSEQTEATNLDSSVYATVINEYSNILNGNRAIYDSTINMTESGIWNTPAGTSYIDESGLFVRGSGNKYYYTLSDIDENGTDELIIIESYTDYEGNEQPNIVDILALHDNQPELVLPGGYRNIVEICNGGIIKRTGSGGADAHIYEFYKMGNSSIELLQTVESNWGEYTVDGAASTKAEVDNILSSYETIDLSTFDWTEL</sequence>